<gene>
    <name evidence="3" type="ORF">ADS79_11805</name>
</gene>
<dbReference type="InterPro" id="IPR029058">
    <property type="entry name" value="AB_hydrolase_fold"/>
</dbReference>
<dbReference type="PANTHER" id="PTHR48079">
    <property type="entry name" value="PROTEIN YEEZ"/>
    <property type="match status" value="1"/>
</dbReference>
<dbReference type="GO" id="GO:0005737">
    <property type="term" value="C:cytoplasm"/>
    <property type="evidence" value="ECO:0007669"/>
    <property type="project" value="TreeGrafter"/>
</dbReference>
<evidence type="ECO:0000313" key="3">
    <source>
        <dbReference type="EMBL" id="KNB72540.1"/>
    </source>
</evidence>
<dbReference type="InterPro" id="IPR036291">
    <property type="entry name" value="NAD(P)-bd_dom_sf"/>
</dbReference>
<dbReference type="PANTHER" id="PTHR48079:SF6">
    <property type="entry name" value="NAD(P)-BINDING DOMAIN-CONTAINING PROTEIN-RELATED"/>
    <property type="match status" value="1"/>
</dbReference>
<dbReference type="SUPFAM" id="SSF51735">
    <property type="entry name" value="NAD(P)-binding Rossmann-fold domains"/>
    <property type="match status" value="1"/>
</dbReference>
<dbReference type="SUPFAM" id="SSF53474">
    <property type="entry name" value="alpha/beta-Hydrolases"/>
    <property type="match status" value="1"/>
</dbReference>
<accession>A0A0K9YWC1</accession>
<dbReference type="Gene3D" id="3.40.50.720">
    <property type="entry name" value="NAD(P)-binding Rossmann-like Domain"/>
    <property type="match status" value="1"/>
</dbReference>
<evidence type="ECO:0000259" key="1">
    <source>
        <dbReference type="Pfam" id="PF00561"/>
    </source>
</evidence>
<feature type="domain" description="Thioester reductase (TE)" evidence="2">
    <location>
        <begin position="7"/>
        <end position="233"/>
    </location>
</feature>
<feature type="domain" description="AB hydrolase-1" evidence="1">
    <location>
        <begin position="375"/>
        <end position="475"/>
    </location>
</feature>
<dbReference type="Gene3D" id="3.40.50.1820">
    <property type="entry name" value="alpha/beta hydrolase"/>
    <property type="match status" value="1"/>
</dbReference>
<dbReference type="AlphaFoldDB" id="A0A0K9YWC1"/>
<dbReference type="GO" id="GO:0004029">
    <property type="term" value="F:aldehyde dehydrogenase (NAD+) activity"/>
    <property type="evidence" value="ECO:0007669"/>
    <property type="project" value="TreeGrafter"/>
</dbReference>
<organism evidence="3 4">
    <name type="scientific">Brevibacillus reuszeri</name>
    <dbReference type="NCBI Taxonomy" id="54915"/>
    <lineage>
        <taxon>Bacteria</taxon>
        <taxon>Bacillati</taxon>
        <taxon>Bacillota</taxon>
        <taxon>Bacilli</taxon>
        <taxon>Bacillales</taxon>
        <taxon>Paenibacillaceae</taxon>
        <taxon>Brevibacillus</taxon>
    </lineage>
</organism>
<dbReference type="PATRIC" id="fig|54915.3.peg.1324"/>
<dbReference type="InterPro" id="IPR051783">
    <property type="entry name" value="NAD(P)-dependent_oxidoreduct"/>
</dbReference>
<dbReference type="EMBL" id="LGIQ01000007">
    <property type="protein sequence ID" value="KNB72540.1"/>
    <property type="molecule type" value="Genomic_DNA"/>
</dbReference>
<dbReference type="PRINTS" id="PR00111">
    <property type="entry name" value="ABHYDROLASE"/>
</dbReference>
<reference evidence="4" key="1">
    <citation type="submission" date="2015-07" db="EMBL/GenBank/DDBJ databases">
        <title>Genome sequencing project for genomic taxonomy and phylogenomics of Bacillus-like bacteria.</title>
        <authorList>
            <person name="Liu B."/>
            <person name="Wang J."/>
            <person name="Zhu Y."/>
            <person name="Liu G."/>
            <person name="Chen Q."/>
            <person name="Chen Z."/>
            <person name="Lan J."/>
            <person name="Che J."/>
            <person name="Ge C."/>
            <person name="Shi H."/>
            <person name="Pan Z."/>
            <person name="Liu X."/>
        </authorList>
    </citation>
    <scope>NUCLEOTIDE SEQUENCE [LARGE SCALE GENOMIC DNA]</scope>
    <source>
        <strain evidence="4">DSM 9887</strain>
    </source>
</reference>
<dbReference type="Proteomes" id="UP000036834">
    <property type="component" value="Unassembled WGS sequence"/>
</dbReference>
<proteinExistence type="predicted"/>
<dbReference type="Pfam" id="PF07993">
    <property type="entry name" value="NAD_binding_4"/>
    <property type="match status" value="1"/>
</dbReference>
<sequence>MLMKIFLTGATGFIGKAILAEVTTEGHEVYALARDLSRFYPVIEQLPSSLQQRIKPIVGDLSLPRLGMSSADYELLTDVDLIIHAGGPMNIRLNAAEAERAFLLPSKELAELAVQIHRNRRLKQFIHIVGYMSPYNEENGLTDQDAALRHAPPYERSKFQADAYLRKALHKHAIPLSTVNPSTVIGDSVTGKTEQLGGLGILVDAVRRNLMPLVPGGDKHWLPMVHLDHVASFVANLVRTDDIASNTYYLLDPRSDSPTMSALISTIATELRTMRPIGSVPPAMLKTALGAAIGERLGIPSESMNFIVNRDFSVSSKTTIEDMHGKRTSLTKDTFPFVIADLDFRLSHPAFTASEGFMQKRRSKIITLERTCEGPPLVLLHGTFSSADRLMPIAERLNGHRSILVDFPGFGRSPIPRGSSLIEDCVEAVTELILELEEPVMLAGHSFGGLIAAMVMERIEPRIRKLVLLQPVLHPVSTKYRYATITDKILKCINPYSIESELRKGGDFTNGGEGMERYVEAMIRDLKSSRIRHTNAWAMSLLTQTSSFRLRPEIWNPDKVRLLRGERDGEFRLPAPFRRFDIDSLPYGHQFPIEAPLLVADWFKSSIFS</sequence>
<dbReference type="InterPro" id="IPR000073">
    <property type="entry name" value="AB_hydrolase_1"/>
</dbReference>
<dbReference type="Pfam" id="PF00561">
    <property type="entry name" value="Abhydrolase_1"/>
    <property type="match status" value="1"/>
</dbReference>
<protein>
    <submittedName>
        <fullName evidence="3">Nucleotide sugar epimerase</fullName>
    </submittedName>
</protein>
<dbReference type="InterPro" id="IPR013120">
    <property type="entry name" value="FAR_NAD-bd"/>
</dbReference>
<comment type="caution">
    <text evidence="3">The sequence shown here is derived from an EMBL/GenBank/DDBJ whole genome shotgun (WGS) entry which is preliminary data.</text>
</comment>
<dbReference type="STRING" id="54915.ADS79_11805"/>
<evidence type="ECO:0000313" key="4">
    <source>
        <dbReference type="Proteomes" id="UP000036834"/>
    </source>
</evidence>
<evidence type="ECO:0000259" key="2">
    <source>
        <dbReference type="Pfam" id="PF07993"/>
    </source>
</evidence>
<name>A0A0K9YWC1_9BACL</name>